<feature type="domain" description="Sulfatase-modifying factor enzyme-like" evidence="1">
    <location>
        <begin position="10"/>
        <end position="232"/>
    </location>
</feature>
<dbReference type="STRING" id="448385.sce2683"/>
<dbReference type="SUPFAM" id="SSF56436">
    <property type="entry name" value="C-type lectin-like"/>
    <property type="match status" value="1"/>
</dbReference>
<proteinExistence type="predicted"/>
<evidence type="ECO:0000313" key="2">
    <source>
        <dbReference type="EMBL" id="CAN92842.1"/>
    </source>
</evidence>
<dbReference type="InterPro" id="IPR005532">
    <property type="entry name" value="SUMF_dom"/>
</dbReference>
<name>A9GAB5_SORC5</name>
<reference evidence="2 3" key="1">
    <citation type="journal article" date="2007" name="Nat. Biotechnol.">
        <title>Complete genome sequence of the myxobacterium Sorangium cellulosum.</title>
        <authorList>
            <person name="Schneiker S."/>
            <person name="Perlova O."/>
            <person name="Kaiser O."/>
            <person name="Gerth K."/>
            <person name="Alici A."/>
            <person name="Altmeyer M.O."/>
            <person name="Bartels D."/>
            <person name="Bekel T."/>
            <person name="Beyer S."/>
            <person name="Bode E."/>
            <person name="Bode H.B."/>
            <person name="Bolten C.J."/>
            <person name="Choudhuri J.V."/>
            <person name="Doss S."/>
            <person name="Elnakady Y.A."/>
            <person name="Frank B."/>
            <person name="Gaigalat L."/>
            <person name="Goesmann A."/>
            <person name="Groeger C."/>
            <person name="Gross F."/>
            <person name="Jelsbak L."/>
            <person name="Jelsbak L."/>
            <person name="Kalinowski J."/>
            <person name="Kegler C."/>
            <person name="Knauber T."/>
            <person name="Konietzny S."/>
            <person name="Kopp M."/>
            <person name="Krause L."/>
            <person name="Krug D."/>
            <person name="Linke B."/>
            <person name="Mahmud T."/>
            <person name="Martinez-Arias R."/>
            <person name="McHardy A.C."/>
            <person name="Merai M."/>
            <person name="Meyer F."/>
            <person name="Mormann S."/>
            <person name="Munoz-Dorado J."/>
            <person name="Perez J."/>
            <person name="Pradella S."/>
            <person name="Rachid S."/>
            <person name="Raddatz G."/>
            <person name="Rosenau F."/>
            <person name="Rueckert C."/>
            <person name="Sasse F."/>
            <person name="Scharfe M."/>
            <person name="Schuster S.C."/>
            <person name="Suen G."/>
            <person name="Treuner-Lange A."/>
            <person name="Velicer G.J."/>
            <person name="Vorholter F.-J."/>
            <person name="Weissman K.J."/>
            <person name="Welch R.D."/>
            <person name="Wenzel S.C."/>
            <person name="Whitworth D.E."/>
            <person name="Wilhelm S."/>
            <person name="Wittmann C."/>
            <person name="Bloecker H."/>
            <person name="Puehler A."/>
            <person name="Mueller R."/>
        </authorList>
    </citation>
    <scope>NUCLEOTIDE SEQUENCE [LARGE SCALE GENOMIC DNA]</scope>
    <source>
        <strain evidence="3">So ce56</strain>
    </source>
</reference>
<dbReference type="InterPro" id="IPR051043">
    <property type="entry name" value="Sulfatase_Mod_Factor_Kinase"/>
</dbReference>
<dbReference type="PANTHER" id="PTHR23150:SF19">
    <property type="entry name" value="FORMYLGLYCINE-GENERATING ENZYME"/>
    <property type="match status" value="1"/>
</dbReference>
<accession>A9GAB5</accession>
<sequence length="237" mass="25929">MKPGARPTPPGLVWIPGGTFTMGQEPIFESEAPNPPHRVELSPFWIGAHPVTRAEYSAFIEATGATAPPSAGRPELDAPDRPVVNVSYIEALRYCAWAGGTLPTEAQWELAARGFDGRRYPWGDDPPDERRACFAEDWNRGGPSPTGAHPAGASPFGCHDMAGNVWSWCLDAFRADAHLERARLGRDPCVGGATRVRPLRGGCWRSIESRLQSAYRNWSHEVARHTTIGFRLCVSTV</sequence>
<dbReference type="eggNOG" id="COG1262">
    <property type="taxonomic scope" value="Bacteria"/>
</dbReference>
<dbReference type="KEGG" id="scl:sce2683"/>
<gene>
    <name evidence="2" type="ordered locus">sce2683</name>
</gene>
<dbReference type="BioCyc" id="SCEL448385:SCE_RS13755-MONOMER"/>
<organism evidence="2 3">
    <name type="scientific">Sorangium cellulosum (strain So ce56)</name>
    <name type="common">Polyangium cellulosum (strain So ce56)</name>
    <dbReference type="NCBI Taxonomy" id="448385"/>
    <lineage>
        <taxon>Bacteria</taxon>
        <taxon>Pseudomonadati</taxon>
        <taxon>Myxococcota</taxon>
        <taxon>Polyangia</taxon>
        <taxon>Polyangiales</taxon>
        <taxon>Polyangiaceae</taxon>
        <taxon>Sorangium</taxon>
    </lineage>
</organism>
<evidence type="ECO:0000313" key="3">
    <source>
        <dbReference type="Proteomes" id="UP000002139"/>
    </source>
</evidence>
<dbReference type="HOGENOM" id="CLU_012431_0_1_7"/>
<dbReference type="EMBL" id="AM746676">
    <property type="protein sequence ID" value="CAN92842.1"/>
    <property type="molecule type" value="Genomic_DNA"/>
</dbReference>
<dbReference type="Proteomes" id="UP000002139">
    <property type="component" value="Chromosome"/>
</dbReference>
<dbReference type="Gene3D" id="3.90.1580.10">
    <property type="entry name" value="paralog of FGE (formylglycine-generating enzyme)"/>
    <property type="match status" value="1"/>
</dbReference>
<dbReference type="GO" id="GO:0120147">
    <property type="term" value="F:formylglycine-generating oxidase activity"/>
    <property type="evidence" value="ECO:0007669"/>
    <property type="project" value="TreeGrafter"/>
</dbReference>
<evidence type="ECO:0000259" key="1">
    <source>
        <dbReference type="Pfam" id="PF03781"/>
    </source>
</evidence>
<dbReference type="PANTHER" id="PTHR23150">
    <property type="entry name" value="SULFATASE MODIFYING FACTOR 1, 2"/>
    <property type="match status" value="1"/>
</dbReference>
<protein>
    <recommendedName>
        <fullName evidence="1">Sulfatase-modifying factor enzyme-like domain-containing protein</fullName>
    </recommendedName>
</protein>
<dbReference type="InterPro" id="IPR016187">
    <property type="entry name" value="CTDL_fold"/>
</dbReference>
<dbReference type="OrthoDB" id="9806479at2"/>
<keyword evidence="3" id="KW-1185">Reference proteome</keyword>
<dbReference type="InterPro" id="IPR042095">
    <property type="entry name" value="SUMF_sf"/>
</dbReference>
<dbReference type="Pfam" id="PF03781">
    <property type="entry name" value="FGE-sulfatase"/>
    <property type="match status" value="1"/>
</dbReference>
<dbReference type="AlphaFoldDB" id="A9GAB5"/>
<dbReference type="RefSeq" id="WP_012235315.1">
    <property type="nucleotide sequence ID" value="NC_010162.1"/>
</dbReference>